<dbReference type="EMBL" id="LWMT01000267">
    <property type="protein sequence ID" value="KZX10661.1"/>
    <property type="molecule type" value="Genomic_DNA"/>
</dbReference>
<evidence type="ECO:0000313" key="2">
    <source>
        <dbReference type="EMBL" id="KZX10661.1"/>
    </source>
</evidence>
<dbReference type="InterPro" id="IPR012547">
    <property type="entry name" value="PDDEXK_9"/>
</dbReference>
<dbReference type="Pfam" id="PF09820">
    <property type="entry name" value="AAA-ATPase_like"/>
    <property type="match status" value="1"/>
</dbReference>
<keyword evidence="3" id="KW-1185">Reference proteome</keyword>
<dbReference type="Proteomes" id="UP000077066">
    <property type="component" value="Unassembled WGS sequence"/>
</dbReference>
<evidence type="ECO:0000313" key="3">
    <source>
        <dbReference type="Proteomes" id="UP000077066"/>
    </source>
</evidence>
<dbReference type="AlphaFoldDB" id="A0A165ZFZ6"/>
<dbReference type="Gene3D" id="3.40.50.300">
    <property type="entry name" value="P-loop containing nucleotide triphosphate hydrolases"/>
    <property type="match status" value="1"/>
</dbReference>
<dbReference type="InterPro" id="IPR018631">
    <property type="entry name" value="AAA-ATPase-like_dom"/>
</dbReference>
<evidence type="ECO:0000259" key="1">
    <source>
        <dbReference type="Pfam" id="PF09820"/>
    </source>
</evidence>
<dbReference type="PATRIC" id="fig|55758.3.peg.1900"/>
<dbReference type="Pfam" id="PF08011">
    <property type="entry name" value="PDDEXK_9"/>
    <property type="match status" value="1"/>
</dbReference>
<dbReference type="PANTHER" id="PTHR34825:SF1">
    <property type="entry name" value="AAA-ATPASE-LIKE DOMAIN-CONTAINING PROTEIN"/>
    <property type="match status" value="1"/>
</dbReference>
<gene>
    <name evidence="2" type="ORF">MBFIL_16880</name>
</gene>
<reference evidence="2 3" key="1">
    <citation type="submission" date="2016-04" db="EMBL/GenBank/DDBJ databases">
        <title>Genome sequence of Methanobrevibacter filiformis DSM 11501.</title>
        <authorList>
            <person name="Poehlein A."/>
            <person name="Seedorf H."/>
            <person name="Daniel R."/>
        </authorList>
    </citation>
    <scope>NUCLEOTIDE SEQUENCE [LARGE SCALE GENOMIC DNA]</scope>
    <source>
        <strain evidence="2 3">DSM 11501</strain>
    </source>
</reference>
<name>A0A165ZFZ6_9EURY</name>
<dbReference type="PANTHER" id="PTHR34825">
    <property type="entry name" value="CONSERVED PROTEIN, WITH A WEAK D-GALACTARATE DEHYDRATASE/ALTRONATE HYDROLASE DOMAIN"/>
    <property type="match status" value="1"/>
</dbReference>
<dbReference type="RefSeq" id="WP_066973602.1">
    <property type="nucleotide sequence ID" value="NZ_LWMT01000267.1"/>
</dbReference>
<organism evidence="2 3">
    <name type="scientific">Methanobrevibacter filiformis</name>
    <dbReference type="NCBI Taxonomy" id="55758"/>
    <lineage>
        <taxon>Archaea</taxon>
        <taxon>Methanobacteriati</taxon>
        <taxon>Methanobacteriota</taxon>
        <taxon>Methanomada group</taxon>
        <taxon>Methanobacteria</taxon>
        <taxon>Methanobacteriales</taxon>
        <taxon>Methanobacteriaceae</taxon>
        <taxon>Methanobrevibacter</taxon>
    </lineage>
</organism>
<dbReference type="InterPro" id="IPR027417">
    <property type="entry name" value="P-loop_NTPase"/>
</dbReference>
<dbReference type="SUPFAM" id="SSF52540">
    <property type="entry name" value="P-loop containing nucleoside triphosphate hydrolases"/>
    <property type="match status" value="1"/>
</dbReference>
<sequence>MKNNLQKLPLGISSFEDIRTNSYLYVDKTKDIFNIVSSGKIYFLSRPRRFGKSLLINTLKNLFLSNKYLFKGLYVYDKWNWGESYPVIHLDISDLSSETNELLKLTLADTINNIAREYNISLNEHLPVDYNFSVLIREIYKTTNKKVVVLIDEYDVPILDNIGDEKIVNDIRKTLQSFYNALKSSDDYIRFIFITGISKFAHTSIFSKLNNPTDITLSKEYSTICGISHNELEEYLHDYIENLANKKEMTYSECLDEINRWYDGYSWDGENRVFNPYSTLSSLSKTNEEFSDFWFGTGTPNFLVKMLKSEKININYFKPINITKSELEQYNPLSVKITPVLFQSGYLTIKKKYTDKNNRIYYTLGIPNFEVETGFKDNLIDLYEEKVENMFKKSQELIWDDIINSNCEKLSKKLRIFIAEIPYYLRLSKDNKEKWKFYSMVFSTWARVMDFEIIEEKTIEDGRIDFVLNNIEKEQVIIVEMKYTEDQNKTLDTLIKEAFKQINRKKYWFAYGGSVKLMALALKDIYIDDGFITDVKCKIKEVNGESL</sequence>
<proteinExistence type="predicted"/>
<feature type="domain" description="AAA-ATPase-like" evidence="1">
    <location>
        <begin position="9"/>
        <end position="206"/>
    </location>
</feature>
<comment type="caution">
    <text evidence="2">The sequence shown here is derived from an EMBL/GenBank/DDBJ whole genome shotgun (WGS) entry which is preliminary data.</text>
</comment>
<protein>
    <submittedName>
        <fullName evidence="2">Putative AAA-ATPase</fullName>
    </submittedName>
</protein>
<accession>A0A165ZFZ6</accession>